<gene>
    <name evidence="1" type="ORF">DVS28_a2209</name>
</gene>
<name>A0A346XXE4_9ACTN</name>
<accession>A0A346XXE4</accession>
<dbReference type="Proteomes" id="UP000264006">
    <property type="component" value="Chromosome"/>
</dbReference>
<dbReference type="KEGG" id="euz:DVS28_a2209"/>
<sequence>MAGLTPRRLTGATLKMSARAERIPFIGAGVRLAGRSLVPLDALRDARLGAVRPLLVPDDVTGRPDEGQS</sequence>
<evidence type="ECO:0000313" key="1">
    <source>
        <dbReference type="EMBL" id="AXV06891.1"/>
    </source>
</evidence>
<keyword evidence="2" id="KW-1185">Reference proteome</keyword>
<proteinExistence type="predicted"/>
<dbReference type="EMBL" id="CP031165">
    <property type="protein sequence ID" value="AXV06891.1"/>
    <property type="molecule type" value="Genomic_DNA"/>
</dbReference>
<dbReference type="AlphaFoldDB" id="A0A346XXE4"/>
<evidence type="ECO:0000313" key="2">
    <source>
        <dbReference type="Proteomes" id="UP000264006"/>
    </source>
</evidence>
<dbReference type="RefSeq" id="WP_164710387.1">
    <property type="nucleotide sequence ID" value="NZ_CAXIBR010000022.1"/>
</dbReference>
<protein>
    <submittedName>
        <fullName evidence="1">Uncharacterized protein</fullName>
    </submittedName>
</protein>
<reference evidence="1 2" key="1">
    <citation type="submission" date="2018-09" db="EMBL/GenBank/DDBJ databases">
        <title>Complete genome sequence of Euzebya sp. DY32-46 isolated from seawater of Pacific Ocean.</title>
        <authorList>
            <person name="Xu L."/>
            <person name="Wu Y.-H."/>
            <person name="Xu X.-W."/>
        </authorList>
    </citation>
    <scope>NUCLEOTIDE SEQUENCE [LARGE SCALE GENOMIC DNA]</scope>
    <source>
        <strain evidence="1 2">DY32-46</strain>
    </source>
</reference>
<organism evidence="1 2">
    <name type="scientific">Euzebya pacifica</name>
    <dbReference type="NCBI Taxonomy" id="1608957"/>
    <lineage>
        <taxon>Bacteria</taxon>
        <taxon>Bacillati</taxon>
        <taxon>Actinomycetota</taxon>
        <taxon>Nitriliruptoria</taxon>
        <taxon>Euzebyales</taxon>
    </lineage>
</organism>